<reference evidence="5" key="2">
    <citation type="submission" date="2020-09" db="EMBL/GenBank/DDBJ databases">
        <authorList>
            <person name="Sun Q."/>
            <person name="Ohkuma M."/>
        </authorList>
    </citation>
    <scope>NUCLEOTIDE SEQUENCE</scope>
    <source>
        <strain evidence="5">JCM 4122</strain>
    </source>
</reference>
<evidence type="ECO:0000256" key="1">
    <source>
        <dbReference type="ARBA" id="ARBA00022448"/>
    </source>
</evidence>
<dbReference type="Gene3D" id="3.40.50.300">
    <property type="entry name" value="P-loop containing nucleotide triphosphate hydrolases"/>
    <property type="match status" value="1"/>
</dbReference>
<comment type="caution">
    <text evidence="5">The sequence shown here is derived from an EMBL/GenBank/DDBJ whole genome shotgun (WGS) entry which is preliminary data.</text>
</comment>
<evidence type="ECO:0000313" key="5">
    <source>
        <dbReference type="EMBL" id="GHG26340.1"/>
    </source>
</evidence>
<dbReference type="PANTHER" id="PTHR42788">
    <property type="entry name" value="TAURINE IMPORT ATP-BINDING PROTEIN-RELATED"/>
    <property type="match status" value="1"/>
</dbReference>
<gene>
    <name evidence="5" type="ORF">GCM10017667_73370</name>
</gene>
<dbReference type="PANTHER" id="PTHR42788:SF13">
    <property type="entry name" value="ALIPHATIC SULFONATES IMPORT ATP-BINDING PROTEIN SSUB"/>
    <property type="match status" value="1"/>
</dbReference>
<evidence type="ECO:0000259" key="4">
    <source>
        <dbReference type="PROSITE" id="PS50893"/>
    </source>
</evidence>
<dbReference type="Proteomes" id="UP000632849">
    <property type="component" value="Unassembled WGS sequence"/>
</dbReference>
<keyword evidence="3 5" id="KW-0067">ATP-binding</keyword>
<sequence length="281" mass="28569">MPPADAAGAVDSGAVGTGAGDVGAVGAGTVGAGAVDVELVGVSVRYGSAKAPVTAVEDVSVTVAPGEFVVLVGPSGCGKTTLLRLVAGFERPAAGTVRVHRKAGVVFQQPRLFPWRTVAGNLGFALARHGVPRAARAARTEELLALVGLPGMGGRRTWELSGGQQQRVAIARALAAEPQVLLMDEPFAALDALTRERLQEEVRTLAAVTGTTVVFVTHSAEEAVLLGSRVLVMAAGPGRVVEELAVPLPRGPGVDVAALRGSARFASLRADLARATREAAA</sequence>
<accession>A0A919BXK5</accession>
<evidence type="ECO:0000313" key="6">
    <source>
        <dbReference type="Proteomes" id="UP000632849"/>
    </source>
</evidence>
<organism evidence="5 6">
    <name type="scientific">Streptomyces filamentosus</name>
    <name type="common">Streptomyces roseosporus</name>
    <dbReference type="NCBI Taxonomy" id="67294"/>
    <lineage>
        <taxon>Bacteria</taxon>
        <taxon>Bacillati</taxon>
        <taxon>Actinomycetota</taxon>
        <taxon>Actinomycetes</taxon>
        <taxon>Kitasatosporales</taxon>
        <taxon>Streptomycetaceae</taxon>
        <taxon>Streptomyces</taxon>
    </lineage>
</organism>
<evidence type="ECO:0000256" key="3">
    <source>
        <dbReference type="ARBA" id="ARBA00022840"/>
    </source>
</evidence>
<keyword evidence="1" id="KW-0813">Transport</keyword>
<dbReference type="GO" id="GO:0016887">
    <property type="term" value="F:ATP hydrolysis activity"/>
    <property type="evidence" value="ECO:0007669"/>
    <property type="project" value="InterPro"/>
</dbReference>
<keyword evidence="2" id="KW-0547">Nucleotide-binding</keyword>
<dbReference type="CDD" id="cd03293">
    <property type="entry name" value="ABC_NrtD_SsuB_transporters"/>
    <property type="match status" value="1"/>
</dbReference>
<proteinExistence type="predicted"/>
<dbReference type="InterPro" id="IPR050166">
    <property type="entry name" value="ABC_transporter_ATP-bind"/>
</dbReference>
<reference evidence="5" key="1">
    <citation type="journal article" date="2014" name="Int. J. Syst. Evol. Microbiol.">
        <title>Complete genome sequence of Corynebacterium casei LMG S-19264T (=DSM 44701T), isolated from a smear-ripened cheese.</title>
        <authorList>
            <consortium name="US DOE Joint Genome Institute (JGI-PGF)"/>
            <person name="Walter F."/>
            <person name="Albersmeier A."/>
            <person name="Kalinowski J."/>
            <person name="Ruckert C."/>
        </authorList>
    </citation>
    <scope>NUCLEOTIDE SEQUENCE</scope>
    <source>
        <strain evidence="5">JCM 4122</strain>
    </source>
</reference>
<dbReference type="SMART" id="SM00382">
    <property type="entry name" value="AAA"/>
    <property type="match status" value="1"/>
</dbReference>
<dbReference type="PROSITE" id="PS00211">
    <property type="entry name" value="ABC_TRANSPORTER_1"/>
    <property type="match status" value="1"/>
</dbReference>
<dbReference type="InterPro" id="IPR017871">
    <property type="entry name" value="ABC_transporter-like_CS"/>
</dbReference>
<dbReference type="InterPro" id="IPR003593">
    <property type="entry name" value="AAA+_ATPase"/>
</dbReference>
<name>A0A919BXK5_STRFL</name>
<dbReference type="SUPFAM" id="SSF52540">
    <property type="entry name" value="P-loop containing nucleoside triphosphate hydrolases"/>
    <property type="match status" value="1"/>
</dbReference>
<evidence type="ECO:0000256" key="2">
    <source>
        <dbReference type="ARBA" id="ARBA00022741"/>
    </source>
</evidence>
<feature type="domain" description="ABC transporter" evidence="4">
    <location>
        <begin position="37"/>
        <end position="260"/>
    </location>
</feature>
<dbReference type="GO" id="GO:0005524">
    <property type="term" value="F:ATP binding"/>
    <property type="evidence" value="ECO:0007669"/>
    <property type="project" value="UniProtKB-KW"/>
</dbReference>
<dbReference type="InterPro" id="IPR027417">
    <property type="entry name" value="P-loop_NTPase"/>
</dbReference>
<dbReference type="InterPro" id="IPR003439">
    <property type="entry name" value="ABC_transporter-like_ATP-bd"/>
</dbReference>
<dbReference type="PROSITE" id="PS50893">
    <property type="entry name" value="ABC_TRANSPORTER_2"/>
    <property type="match status" value="1"/>
</dbReference>
<protein>
    <submittedName>
        <fullName evidence="5">ABC transporter, ATP-binding protein</fullName>
    </submittedName>
</protein>
<dbReference type="EMBL" id="BNBE01000004">
    <property type="protein sequence ID" value="GHG26340.1"/>
    <property type="molecule type" value="Genomic_DNA"/>
</dbReference>
<keyword evidence="6" id="KW-1185">Reference proteome</keyword>
<dbReference type="Pfam" id="PF00005">
    <property type="entry name" value="ABC_tran"/>
    <property type="match status" value="1"/>
</dbReference>
<dbReference type="AlphaFoldDB" id="A0A919BXK5"/>